<dbReference type="EMBL" id="GDQN01007710">
    <property type="protein sequence ID" value="JAT83344.1"/>
    <property type="molecule type" value="Transcribed_RNA"/>
</dbReference>
<evidence type="ECO:0000313" key="8">
    <source>
        <dbReference type="EMBL" id="JAT83344.1"/>
    </source>
</evidence>
<dbReference type="InterPro" id="IPR017981">
    <property type="entry name" value="GPCR_2-like_7TM"/>
</dbReference>
<dbReference type="EMBL" id="GDQN01001310">
    <property type="protein sequence ID" value="JAT89744.1"/>
    <property type="molecule type" value="Transcribed_RNA"/>
</dbReference>
<dbReference type="CDD" id="cd15039">
    <property type="entry name" value="7tmB3_Methuselah-like"/>
    <property type="match status" value="1"/>
</dbReference>
<keyword evidence="6" id="KW-0732">Signal</keyword>
<evidence type="ECO:0000256" key="1">
    <source>
        <dbReference type="ARBA" id="ARBA00004141"/>
    </source>
</evidence>
<organism evidence="8">
    <name type="scientific">Pectinophora gossypiella</name>
    <name type="common">Cotton pink bollworm</name>
    <name type="synonym">Depressaria gossypiella</name>
    <dbReference type="NCBI Taxonomy" id="13191"/>
    <lineage>
        <taxon>Eukaryota</taxon>
        <taxon>Metazoa</taxon>
        <taxon>Ecdysozoa</taxon>
        <taxon>Arthropoda</taxon>
        <taxon>Hexapoda</taxon>
        <taxon>Insecta</taxon>
        <taxon>Pterygota</taxon>
        <taxon>Neoptera</taxon>
        <taxon>Endopterygota</taxon>
        <taxon>Lepidoptera</taxon>
        <taxon>Glossata</taxon>
        <taxon>Ditrysia</taxon>
        <taxon>Gelechioidea</taxon>
        <taxon>Gelechiidae</taxon>
        <taxon>Apatetrinae</taxon>
        <taxon>Pectinophora</taxon>
    </lineage>
</organism>
<dbReference type="EMBL" id="GDQN01001080">
    <property type="protein sequence ID" value="JAT89974.1"/>
    <property type="molecule type" value="Transcribed_RNA"/>
</dbReference>
<evidence type="ECO:0000256" key="3">
    <source>
        <dbReference type="ARBA" id="ARBA00022989"/>
    </source>
</evidence>
<dbReference type="GO" id="GO:0016020">
    <property type="term" value="C:membrane"/>
    <property type="evidence" value="ECO:0007669"/>
    <property type="project" value="UniProtKB-SubCell"/>
</dbReference>
<dbReference type="SUPFAM" id="SSF81321">
    <property type="entry name" value="Family A G protein-coupled receptor-like"/>
    <property type="match status" value="1"/>
</dbReference>
<dbReference type="PROSITE" id="PS50261">
    <property type="entry name" value="G_PROTEIN_RECEP_F2_4"/>
    <property type="match status" value="1"/>
</dbReference>
<reference evidence="8" key="1">
    <citation type="submission" date="2015-09" db="EMBL/GenBank/DDBJ databases">
        <title>De novo assembly of Pectinophora gossypiella (Pink Bollworm) gut transcriptome.</title>
        <authorList>
            <person name="Tassone E.E."/>
        </authorList>
    </citation>
    <scope>NUCLEOTIDE SEQUENCE</scope>
</reference>
<feature type="transmembrane region" description="Helical" evidence="5">
    <location>
        <begin position="160"/>
        <end position="181"/>
    </location>
</feature>
<dbReference type="OrthoDB" id="6134459at2759"/>
<dbReference type="Pfam" id="PF00002">
    <property type="entry name" value="7tm_2"/>
    <property type="match status" value="1"/>
</dbReference>
<feature type="transmembrane region" description="Helical" evidence="5">
    <location>
        <begin position="279"/>
        <end position="298"/>
    </location>
</feature>
<proteinExistence type="predicted"/>
<dbReference type="InterPro" id="IPR052808">
    <property type="entry name" value="GPCR_Mth-like"/>
</dbReference>
<protein>
    <recommendedName>
        <fullName evidence="7">G-protein coupled receptors family 2 profile 2 domain-containing protein</fullName>
    </recommendedName>
</protein>
<dbReference type="AlphaFoldDB" id="A0A1E1W8Q0"/>
<dbReference type="InterPro" id="IPR000832">
    <property type="entry name" value="GPCR_2_secretin-like"/>
</dbReference>
<evidence type="ECO:0000313" key="9">
    <source>
        <dbReference type="EMBL" id="JAT89744.1"/>
    </source>
</evidence>
<keyword evidence="2 5" id="KW-0812">Transmembrane</keyword>
<dbReference type="PANTHER" id="PTHR46953">
    <property type="entry name" value="G-PROTEIN COUPLED RECEPTOR MTH-LIKE 1-RELATED"/>
    <property type="match status" value="1"/>
</dbReference>
<dbReference type="GO" id="GO:0007166">
    <property type="term" value="P:cell surface receptor signaling pathway"/>
    <property type="evidence" value="ECO:0007669"/>
    <property type="project" value="InterPro"/>
</dbReference>
<evidence type="ECO:0000256" key="6">
    <source>
        <dbReference type="SAM" id="SignalP"/>
    </source>
</evidence>
<name>A0A1E1W8Q0_PECGO</name>
<dbReference type="EMBL" id="GDQN01000262">
    <property type="protein sequence ID" value="JAT90792.1"/>
    <property type="molecule type" value="Transcribed_RNA"/>
</dbReference>
<evidence type="ECO:0000259" key="7">
    <source>
        <dbReference type="PROSITE" id="PS50261"/>
    </source>
</evidence>
<feature type="domain" description="G-protein coupled receptors family 2 profile 2" evidence="7">
    <location>
        <begin position="124"/>
        <end position="370"/>
    </location>
</feature>
<feature type="transmembrane region" description="Helical" evidence="5">
    <location>
        <begin position="319"/>
        <end position="338"/>
    </location>
</feature>
<feature type="transmembrane region" description="Helical" evidence="5">
    <location>
        <begin position="193"/>
        <end position="218"/>
    </location>
</feature>
<gene>
    <name evidence="11" type="ORF">g.15556</name>
    <name evidence="10" type="ORF">g.15557</name>
    <name evidence="8" type="ORF">g.15558</name>
    <name evidence="9" type="ORF">g.15559</name>
</gene>
<evidence type="ECO:0000256" key="5">
    <source>
        <dbReference type="SAM" id="Phobius"/>
    </source>
</evidence>
<dbReference type="Gene3D" id="1.20.1070.10">
    <property type="entry name" value="Rhodopsin 7-helix transmembrane proteins"/>
    <property type="match status" value="1"/>
</dbReference>
<feature type="transmembrane region" description="Helical" evidence="5">
    <location>
        <begin position="350"/>
        <end position="369"/>
    </location>
</feature>
<keyword evidence="4 5" id="KW-0472">Membrane</keyword>
<comment type="subcellular location">
    <subcellularLocation>
        <location evidence="1">Membrane</location>
        <topology evidence="1">Multi-pass membrane protein</topology>
    </subcellularLocation>
</comment>
<sequence length="420" mass="47667">MKYVVVFLAVVGTVSALEGGRCCPEGQAIIRRRTTPHYCWEPKSNTTSFIPLTCNQSATIAPTDEMDFYVNSANQLVLQLPNLDVEYEPGTFCVGNTTSFRDRNLTKAYRVVIICFVEEVKSIDEDVYGVCMTVSAILLFVTAIIYIALPELRDLQGKSIINFCLSLGIGLAILAAMKLVPYSDMNLCAARGFFAYFFVIASFFWTNAISIQILLSIRRPTVSNYGWREFIYYAIYAWGCPAVLTIVMAIINFTPGDHQKPGIGLNHCWFFNRKQQWQYMYSVMTVLIAINIGIFIYISIQLWRNSFSSNHMKALRYKFVMTIRLFVVMGVAWIFEMIGSVSSSHITWEILDVINSLQGVFIFLVLVVFRRKVIKSMHRHGWLDCVSGPVERCLAVGEDEEDVVQHTIGVSMDDPKNNKH</sequence>
<dbReference type="GO" id="GO:0004930">
    <property type="term" value="F:G protein-coupled receptor activity"/>
    <property type="evidence" value="ECO:0007669"/>
    <property type="project" value="InterPro"/>
</dbReference>
<evidence type="ECO:0000256" key="2">
    <source>
        <dbReference type="ARBA" id="ARBA00022692"/>
    </source>
</evidence>
<evidence type="ECO:0000313" key="11">
    <source>
        <dbReference type="EMBL" id="JAT90792.1"/>
    </source>
</evidence>
<feature type="signal peptide" evidence="6">
    <location>
        <begin position="1"/>
        <end position="16"/>
    </location>
</feature>
<evidence type="ECO:0000313" key="10">
    <source>
        <dbReference type="EMBL" id="JAT89974.1"/>
    </source>
</evidence>
<feature type="chain" id="PRO_5009115228" description="G-protein coupled receptors family 2 profile 2 domain-containing protein" evidence="6">
    <location>
        <begin position="17"/>
        <end position="420"/>
    </location>
</feature>
<evidence type="ECO:0000256" key="4">
    <source>
        <dbReference type="ARBA" id="ARBA00023136"/>
    </source>
</evidence>
<feature type="transmembrane region" description="Helical" evidence="5">
    <location>
        <begin position="230"/>
        <end position="251"/>
    </location>
</feature>
<accession>A0A1E1W8Q0</accession>
<feature type="transmembrane region" description="Helical" evidence="5">
    <location>
        <begin position="127"/>
        <end position="148"/>
    </location>
</feature>
<keyword evidence="3 5" id="KW-1133">Transmembrane helix</keyword>
<dbReference type="PANTHER" id="PTHR46953:SF1">
    <property type="entry name" value="G-PROTEIN COUPLED RECEPTOR MTH-LIKE 1-RELATED"/>
    <property type="match status" value="1"/>
</dbReference>